<dbReference type="PANTHER" id="PTHR43802">
    <property type="entry name" value="ENOYL-COA HYDRATASE"/>
    <property type="match status" value="1"/>
</dbReference>
<keyword evidence="2" id="KW-0812">Transmembrane</keyword>
<name>A0ABV8GXI1_9BACI</name>
<dbReference type="RefSeq" id="WP_379496011.1">
    <property type="nucleotide sequence ID" value="NZ_JBHSAO010000004.1"/>
</dbReference>
<evidence type="ECO:0000313" key="4">
    <source>
        <dbReference type="Proteomes" id="UP001595772"/>
    </source>
</evidence>
<evidence type="ECO:0000313" key="3">
    <source>
        <dbReference type="EMBL" id="MFC4023503.1"/>
    </source>
</evidence>
<gene>
    <name evidence="3" type="ORF">ACFOUV_06655</name>
</gene>
<keyword evidence="2" id="KW-1133">Transmembrane helix</keyword>
<sequence>MNYIDYQLVDRVAVITLNRPQALNALSDDLKKELFSTINQSLKDETVRVIVLTGEGKGFCAGGDIKAQATRDNNAIERRSIFKEMNNMIRAVYQSPKPIICAVNGFAIGAGLGLALMGDLIVSSSKAKFSAPFIKLGLVSDAGVSYMMSRRIGLGKTKRLLLTGESINGELAEKWGLVDWLVEPEELMTTTLKIARDLANSSEIAVDIIKSISNNIQDVSFDVALDQEMSNQIMCLHSSEHKERVKAFVESIKK</sequence>
<dbReference type="InterPro" id="IPR029045">
    <property type="entry name" value="ClpP/crotonase-like_dom_sf"/>
</dbReference>
<dbReference type="PANTHER" id="PTHR43802:SF1">
    <property type="entry name" value="IP11341P-RELATED"/>
    <property type="match status" value="1"/>
</dbReference>
<protein>
    <submittedName>
        <fullName evidence="3">Enoyl-CoA hydratase/isomerase family protein</fullName>
    </submittedName>
</protein>
<dbReference type="Gene3D" id="3.90.226.10">
    <property type="entry name" value="2-enoyl-CoA Hydratase, Chain A, domain 1"/>
    <property type="match status" value="1"/>
</dbReference>
<dbReference type="InterPro" id="IPR001753">
    <property type="entry name" value="Enoyl-CoA_hydra/iso"/>
</dbReference>
<dbReference type="SUPFAM" id="SSF52096">
    <property type="entry name" value="ClpP/crotonase"/>
    <property type="match status" value="1"/>
</dbReference>
<proteinExistence type="inferred from homology"/>
<keyword evidence="2" id="KW-0472">Membrane</keyword>
<dbReference type="EMBL" id="JBHSAO010000004">
    <property type="protein sequence ID" value="MFC4023503.1"/>
    <property type="molecule type" value="Genomic_DNA"/>
</dbReference>
<evidence type="ECO:0000256" key="2">
    <source>
        <dbReference type="SAM" id="Phobius"/>
    </source>
</evidence>
<comment type="caution">
    <text evidence="3">The sequence shown here is derived from an EMBL/GenBank/DDBJ whole genome shotgun (WGS) entry which is preliminary data.</text>
</comment>
<comment type="similarity">
    <text evidence="1">Belongs to the enoyl-CoA hydratase/isomerase family.</text>
</comment>
<reference evidence="4" key="1">
    <citation type="journal article" date="2019" name="Int. J. Syst. Evol. Microbiol.">
        <title>The Global Catalogue of Microorganisms (GCM) 10K type strain sequencing project: providing services to taxonomists for standard genome sequencing and annotation.</title>
        <authorList>
            <consortium name="The Broad Institute Genomics Platform"/>
            <consortium name="The Broad Institute Genome Sequencing Center for Infectious Disease"/>
            <person name="Wu L."/>
            <person name="Ma J."/>
        </authorList>
    </citation>
    <scope>NUCLEOTIDE SEQUENCE [LARGE SCALE GENOMIC DNA]</scope>
    <source>
        <strain evidence="4">IBRC-M 10703</strain>
    </source>
</reference>
<organism evidence="3 4">
    <name type="scientific">Oceanobacillus longus</name>
    <dbReference type="NCBI Taxonomy" id="930120"/>
    <lineage>
        <taxon>Bacteria</taxon>
        <taxon>Bacillati</taxon>
        <taxon>Bacillota</taxon>
        <taxon>Bacilli</taxon>
        <taxon>Bacillales</taxon>
        <taxon>Bacillaceae</taxon>
        <taxon>Oceanobacillus</taxon>
    </lineage>
</organism>
<accession>A0ABV8GXI1</accession>
<keyword evidence="4" id="KW-1185">Reference proteome</keyword>
<dbReference type="CDD" id="cd06558">
    <property type="entry name" value="crotonase-like"/>
    <property type="match status" value="1"/>
</dbReference>
<evidence type="ECO:0000256" key="1">
    <source>
        <dbReference type="ARBA" id="ARBA00005254"/>
    </source>
</evidence>
<dbReference type="Proteomes" id="UP001595772">
    <property type="component" value="Unassembled WGS sequence"/>
</dbReference>
<dbReference type="Pfam" id="PF00378">
    <property type="entry name" value="ECH_1"/>
    <property type="match status" value="1"/>
</dbReference>
<feature type="transmembrane region" description="Helical" evidence="2">
    <location>
        <begin position="98"/>
        <end position="117"/>
    </location>
</feature>